<keyword evidence="3 4" id="KW-0648">Protein biosynthesis</keyword>
<dbReference type="Proteomes" id="UP000492820">
    <property type="component" value="Unassembled WGS sequence"/>
</dbReference>
<dbReference type="GO" id="GO:0003723">
    <property type="term" value="F:RNA binding"/>
    <property type="evidence" value="ECO:0007669"/>
    <property type="project" value="UniProtKB-UniRule"/>
</dbReference>
<dbReference type="InterPro" id="IPR016024">
    <property type="entry name" value="ARM-type_fold"/>
</dbReference>
<comment type="subunit">
    <text evidence="4">Component of the eukaryotic translation initiation factor 3 (eIF-3) complex.</text>
</comment>
<evidence type="ECO:0000256" key="3">
    <source>
        <dbReference type="ARBA" id="ARBA00022917"/>
    </source>
</evidence>
<evidence type="ECO:0000256" key="2">
    <source>
        <dbReference type="ARBA" id="ARBA00022540"/>
    </source>
</evidence>
<dbReference type="GO" id="GO:0003743">
    <property type="term" value="F:translation initiation factor activity"/>
    <property type="evidence" value="ECO:0007669"/>
    <property type="project" value="UniProtKB-UniRule"/>
</dbReference>
<dbReference type="SUPFAM" id="SSF46785">
    <property type="entry name" value="Winged helix' DNA-binding domain"/>
    <property type="match status" value="1"/>
</dbReference>
<dbReference type="PANTHER" id="PTHR13022">
    <property type="entry name" value="EUKARYOTIC TRANSLATION INITIATION FACTOR 3 SUBUNIT 11"/>
    <property type="match status" value="1"/>
</dbReference>
<dbReference type="InterPro" id="IPR036390">
    <property type="entry name" value="WH_DNA-bd_sf"/>
</dbReference>
<dbReference type="InterPro" id="IPR000717">
    <property type="entry name" value="PCI_dom"/>
</dbReference>
<accession>A0A068WTL0</accession>
<dbReference type="GO" id="GO:0043022">
    <property type="term" value="F:ribosome binding"/>
    <property type="evidence" value="ECO:0007669"/>
    <property type="project" value="InterPro"/>
</dbReference>
<evidence type="ECO:0000313" key="6">
    <source>
        <dbReference type="EMBL" id="CDS20960.1"/>
    </source>
</evidence>
<dbReference type="InterPro" id="IPR009374">
    <property type="entry name" value="eIF3k"/>
</dbReference>
<dbReference type="GO" id="GO:0033290">
    <property type="term" value="C:eukaryotic 48S preinitiation complex"/>
    <property type="evidence" value="ECO:0007669"/>
    <property type="project" value="UniProtKB-UniRule"/>
</dbReference>
<organism evidence="6">
    <name type="scientific">Echinococcus granulosus</name>
    <name type="common">Hydatid tapeworm</name>
    <dbReference type="NCBI Taxonomy" id="6210"/>
    <lineage>
        <taxon>Eukaryota</taxon>
        <taxon>Metazoa</taxon>
        <taxon>Spiralia</taxon>
        <taxon>Lophotrochozoa</taxon>
        <taxon>Platyhelminthes</taxon>
        <taxon>Cestoda</taxon>
        <taxon>Eucestoda</taxon>
        <taxon>Cyclophyllidea</taxon>
        <taxon>Taeniidae</taxon>
        <taxon>Echinococcus</taxon>
        <taxon>Echinococcus granulosus group</taxon>
    </lineage>
</organism>
<dbReference type="OrthoDB" id="337745at2759"/>
<dbReference type="EMBL" id="LK028582">
    <property type="protein sequence ID" value="CDS20960.1"/>
    <property type="molecule type" value="Genomic_DNA"/>
</dbReference>
<dbReference type="InterPro" id="IPR033464">
    <property type="entry name" value="CSN8_PSD8_EIF3K"/>
</dbReference>
<dbReference type="GO" id="GO:0006446">
    <property type="term" value="P:regulation of translational initiation"/>
    <property type="evidence" value="ECO:0007669"/>
    <property type="project" value="InterPro"/>
</dbReference>
<evidence type="ECO:0000313" key="7">
    <source>
        <dbReference type="Proteomes" id="UP000492820"/>
    </source>
</evidence>
<evidence type="ECO:0000313" key="8">
    <source>
        <dbReference type="WBParaSite" id="EgrG_000532000"/>
    </source>
</evidence>
<dbReference type="WBParaSite" id="EgrG_000532000">
    <property type="protein sequence ID" value="EgrG_000532000"/>
    <property type="gene ID" value="EgrG_000532000"/>
</dbReference>
<comment type="function">
    <text evidence="4">Component of the eukaryotic translation initiation factor 3 (eIF-3) complex, which is involved in protein synthesis of a specialized repertoire of mRNAs and, together with other initiation factors, stimulates binding of mRNA and methionyl-tRNAi to the 40S ribosome. The eIF-3 complex specifically targets and initiates translation of a subset of mRNAs involved in cell proliferation.</text>
</comment>
<dbReference type="Pfam" id="PF10075">
    <property type="entry name" value="CSN8_PSD8_EIF3K"/>
    <property type="match status" value="1"/>
</dbReference>
<dbReference type="PANTHER" id="PTHR13022:SF0">
    <property type="entry name" value="EUKARYOTIC TRANSLATION INITIATION FACTOR 3 SUBUNIT K"/>
    <property type="match status" value="1"/>
</dbReference>
<feature type="domain" description="PCI" evidence="5">
    <location>
        <begin position="41"/>
        <end position="214"/>
    </location>
</feature>
<name>A0A068WTL0_ECHGR</name>
<evidence type="ECO:0000256" key="4">
    <source>
        <dbReference type="HAMAP-Rule" id="MF_03010"/>
    </source>
</evidence>
<dbReference type="SUPFAM" id="SSF48371">
    <property type="entry name" value="ARM repeat"/>
    <property type="match status" value="1"/>
</dbReference>
<comment type="similarity">
    <text evidence="4">Belongs to the eIF-3 subunit K family.</text>
</comment>
<dbReference type="GO" id="GO:0005852">
    <property type="term" value="C:eukaryotic translation initiation factor 3 complex"/>
    <property type="evidence" value="ECO:0007669"/>
    <property type="project" value="UniProtKB-UniRule"/>
</dbReference>
<dbReference type="HAMAP" id="MF_03010">
    <property type="entry name" value="eIF3k"/>
    <property type="match status" value="1"/>
</dbReference>
<dbReference type="GO" id="GO:0001732">
    <property type="term" value="P:formation of cytoplasmic translation initiation complex"/>
    <property type="evidence" value="ECO:0007669"/>
    <property type="project" value="UniProtKB-UniRule"/>
</dbReference>
<dbReference type="PROSITE" id="PS50250">
    <property type="entry name" value="PCI"/>
    <property type="match status" value="1"/>
</dbReference>
<protein>
    <recommendedName>
        <fullName evidence="4">Eukaryotic translation initiation factor 3 subunit K</fullName>
        <shortName evidence="4">eIF3k</shortName>
    </recommendedName>
    <alternativeName>
        <fullName evidence="4">eIF-3 p25</fullName>
    </alternativeName>
</protein>
<reference evidence="6 7" key="1">
    <citation type="journal article" date="2013" name="Nature">
        <title>The genomes of four tapeworm species reveal adaptations to parasitism.</title>
        <authorList>
            <person name="Tsai I.J."/>
            <person name="Zarowiecki M."/>
            <person name="Holroyd N."/>
            <person name="Garciarrubio A."/>
            <person name="Sanchez-Flores A."/>
            <person name="Brooks K.L."/>
            <person name="Tracey A."/>
            <person name="Bobes R.J."/>
            <person name="Fragoso G."/>
            <person name="Sciutto E."/>
            <person name="Aslett M."/>
            <person name="Beasley H."/>
            <person name="Bennett H.M."/>
            <person name="Cai J."/>
            <person name="Camicia F."/>
            <person name="Clark R."/>
            <person name="Cucher M."/>
            <person name="De Silva N."/>
            <person name="Day T.A."/>
            <person name="Deplazes P."/>
            <person name="Estrada K."/>
            <person name="Fernandez C."/>
            <person name="Holland P.W."/>
            <person name="Hou J."/>
            <person name="Hu S."/>
            <person name="Huckvale T."/>
            <person name="Hung S.S."/>
            <person name="Kamenetzky L."/>
            <person name="Keane J.A."/>
            <person name="Kiss F."/>
            <person name="Koziol U."/>
            <person name="Lambert O."/>
            <person name="Liu K."/>
            <person name="Luo X."/>
            <person name="Luo Y."/>
            <person name="Macchiaroli N."/>
            <person name="Nichol S."/>
            <person name="Paps J."/>
            <person name="Parkinson J."/>
            <person name="Pouchkina-Stantcheva N."/>
            <person name="Riddiford N."/>
            <person name="Rosenzvit M."/>
            <person name="Salinas G."/>
            <person name="Wasmuth J.D."/>
            <person name="Zamanian M."/>
            <person name="Zheng Y."/>
            <person name="Cai X."/>
            <person name="Soberon X."/>
            <person name="Olson P.D."/>
            <person name="Laclette J.P."/>
            <person name="Brehm K."/>
            <person name="Berriman M."/>
            <person name="Garciarrubio A."/>
            <person name="Bobes R.J."/>
            <person name="Fragoso G."/>
            <person name="Sanchez-Flores A."/>
            <person name="Estrada K."/>
            <person name="Cevallos M.A."/>
            <person name="Morett E."/>
            <person name="Gonzalez V."/>
            <person name="Portillo T."/>
            <person name="Ochoa-Leyva A."/>
            <person name="Jose M.V."/>
            <person name="Sciutto E."/>
            <person name="Landa A."/>
            <person name="Jimenez L."/>
            <person name="Valdes V."/>
            <person name="Carrero J.C."/>
            <person name="Larralde C."/>
            <person name="Morales-Montor J."/>
            <person name="Limon-Lason J."/>
            <person name="Soberon X."/>
            <person name="Laclette J.P."/>
        </authorList>
    </citation>
    <scope>NUCLEOTIDE SEQUENCE [LARGE SCALE GENOMIC DNA]</scope>
</reference>
<dbReference type="AlphaFoldDB" id="A0A068WTL0"/>
<reference evidence="8" key="3">
    <citation type="submission" date="2020-10" db="UniProtKB">
        <authorList>
            <consortium name="WormBaseParasite"/>
        </authorList>
    </citation>
    <scope>IDENTIFICATION</scope>
</reference>
<dbReference type="GO" id="GO:0016282">
    <property type="term" value="C:eukaryotic 43S preinitiation complex"/>
    <property type="evidence" value="ECO:0007669"/>
    <property type="project" value="UniProtKB-UniRule"/>
</dbReference>
<sequence>MPQADPKDKIHALLQGIEAYNPEHLPMLKKHLAWQIKENEYDFEANLVMLRLYQFNPDLFDVDAVRLILLKAIGNLPFTDLTLYKYLIHTERLNEEPIRTIITLGTLLETCQFQKFWESYAENKDVVGNISDWTSSVRSFIAYVIDTTYERISKSLLMALLDIKSKGELTSVVETRHWKLLPPSSKEGEGKDYEEWIFITNHEASVKSTNIKEKVTFDAMARSAHAFKPSVGQFFIQEPDKQTA</sequence>
<reference evidence="6" key="2">
    <citation type="submission" date="2014-06" db="EMBL/GenBank/DDBJ databases">
        <authorList>
            <person name="Aslett M."/>
        </authorList>
    </citation>
    <scope>NUCLEOTIDE SEQUENCE</scope>
</reference>
<dbReference type="Gene3D" id="1.10.10.10">
    <property type="entry name" value="Winged helix-like DNA-binding domain superfamily/Winged helix DNA-binding domain"/>
    <property type="match status" value="1"/>
</dbReference>
<dbReference type="InterPro" id="IPR036388">
    <property type="entry name" value="WH-like_DNA-bd_sf"/>
</dbReference>
<evidence type="ECO:0000259" key="5">
    <source>
        <dbReference type="PROSITE" id="PS50250"/>
    </source>
</evidence>
<evidence type="ECO:0000256" key="1">
    <source>
        <dbReference type="ARBA" id="ARBA00022490"/>
    </source>
</evidence>
<dbReference type="FunFam" id="1.25.40.250:FF:000001">
    <property type="entry name" value="Eukaryotic translation initiation factor 3 subunit K"/>
    <property type="match status" value="1"/>
</dbReference>
<comment type="subcellular location">
    <subcellularLocation>
        <location evidence="4">Cytoplasm</location>
    </subcellularLocation>
</comment>
<dbReference type="InterPro" id="IPR016020">
    <property type="entry name" value="Transl_init_fac_sub12_N_euk"/>
</dbReference>
<proteinExistence type="inferred from homology"/>
<dbReference type="Gene3D" id="1.25.40.250">
    <property type="entry name" value="ARM repeat, domain 1"/>
    <property type="match status" value="1"/>
</dbReference>
<gene>
    <name evidence="8" type="primary">EGR_09577</name>
    <name evidence="6" type="ORF">EgrG_000532000</name>
</gene>
<keyword evidence="2 4" id="KW-0396">Initiation factor</keyword>
<keyword evidence="1 4" id="KW-0963">Cytoplasm</keyword>